<feature type="signal peptide" evidence="5">
    <location>
        <begin position="1"/>
        <end position="24"/>
    </location>
</feature>
<dbReference type="InterPro" id="IPR001853">
    <property type="entry name" value="DSBA-like_thioredoxin_dom"/>
</dbReference>
<gene>
    <name evidence="7" type="ORF">DOFOFD_03970</name>
</gene>
<dbReference type="EMBL" id="JAWJZY010000002">
    <property type="protein sequence ID" value="MEE8658163.1"/>
    <property type="molecule type" value="Genomic_DNA"/>
</dbReference>
<dbReference type="InterPro" id="IPR036249">
    <property type="entry name" value="Thioredoxin-like_sf"/>
</dbReference>
<name>A0ABU7U111_9PROT</name>
<evidence type="ECO:0000256" key="1">
    <source>
        <dbReference type="ARBA" id="ARBA00022729"/>
    </source>
</evidence>
<dbReference type="Proteomes" id="UP001312908">
    <property type="component" value="Unassembled WGS sequence"/>
</dbReference>
<dbReference type="SUPFAM" id="SSF52833">
    <property type="entry name" value="Thioredoxin-like"/>
    <property type="match status" value="1"/>
</dbReference>
<dbReference type="CDD" id="cd03023">
    <property type="entry name" value="DsbA_Com1_like"/>
    <property type="match status" value="1"/>
</dbReference>
<reference evidence="7 8" key="1">
    <citation type="submission" date="2023-10" db="EMBL/GenBank/DDBJ databases">
        <title>Sorlinia euscelidii gen. nov., sp. nov., an acetic acid bacteria isolated from the gut of Euscelidius variegatus emitter.</title>
        <authorList>
            <person name="Michoud G."/>
            <person name="Marasco R."/>
            <person name="Seferji K."/>
            <person name="Gonella E."/>
            <person name="Garuglieri E."/>
            <person name="Alma A."/>
            <person name="Mapelli F."/>
            <person name="Borin S."/>
            <person name="Daffonchio D."/>
            <person name="Crotti E."/>
        </authorList>
    </citation>
    <scope>NUCLEOTIDE SEQUENCE [LARGE SCALE GENOMIC DNA]</scope>
    <source>
        <strain evidence="7 8">EV16P</strain>
    </source>
</reference>
<dbReference type="Gene3D" id="3.40.30.10">
    <property type="entry name" value="Glutaredoxin"/>
    <property type="match status" value="1"/>
</dbReference>
<accession>A0ABU7U111</accession>
<keyword evidence="3" id="KW-1015">Disulfide bond</keyword>
<evidence type="ECO:0000313" key="8">
    <source>
        <dbReference type="Proteomes" id="UP001312908"/>
    </source>
</evidence>
<evidence type="ECO:0000259" key="6">
    <source>
        <dbReference type="PROSITE" id="PS51352"/>
    </source>
</evidence>
<comment type="caution">
    <text evidence="7">The sequence shown here is derived from an EMBL/GenBank/DDBJ whole genome shotgun (WGS) entry which is preliminary data.</text>
</comment>
<feature type="chain" id="PRO_5046355463" evidence="5">
    <location>
        <begin position="25"/>
        <end position="251"/>
    </location>
</feature>
<dbReference type="PROSITE" id="PS51352">
    <property type="entry name" value="THIOREDOXIN_2"/>
    <property type="match status" value="1"/>
</dbReference>
<evidence type="ECO:0000256" key="2">
    <source>
        <dbReference type="ARBA" id="ARBA00023002"/>
    </source>
</evidence>
<dbReference type="PROSITE" id="PS51257">
    <property type="entry name" value="PROKAR_LIPOPROTEIN"/>
    <property type="match status" value="1"/>
</dbReference>
<keyword evidence="8" id="KW-1185">Reference proteome</keyword>
<keyword evidence="4" id="KW-0676">Redox-active center</keyword>
<evidence type="ECO:0000256" key="3">
    <source>
        <dbReference type="ARBA" id="ARBA00023157"/>
    </source>
</evidence>
<evidence type="ECO:0000256" key="5">
    <source>
        <dbReference type="SAM" id="SignalP"/>
    </source>
</evidence>
<protein>
    <submittedName>
        <fullName evidence="7">Thioredoxin domain-containing protein</fullName>
    </submittedName>
</protein>
<evidence type="ECO:0000313" key="7">
    <source>
        <dbReference type="EMBL" id="MEE8658163.1"/>
    </source>
</evidence>
<dbReference type="PANTHER" id="PTHR13887:SF14">
    <property type="entry name" value="DISULFIDE BOND FORMATION PROTEIN D"/>
    <property type="match status" value="1"/>
</dbReference>
<evidence type="ECO:0000256" key="4">
    <source>
        <dbReference type="ARBA" id="ARBA00023284"/>
    </source>
</evidence>
<keyword evidence="1 5" id="KW-0732">Signal</keyword>
<sequence>MRRPLTAIPALFLAPFFPGGLACAAPQQDTFTPAQRQEVVKILRQALKDDPTILGDAIVSLKSKAQEQQRSETASQLDAQKDALENAPAYAVRGNPHGDVTIVEFFDPRCGYCKRAIPVIDALLKKDKNIRFVEKIVPVLSDKSVTAARAIIAAALQGGYEKMKRALMTDNATPTDSYLHDIAQQNGLDADRLIRDMSRKEVIAAIQVNLDQARDIDLSGTPTFIFNHKRVVPGYMSESDIMNEVRALRKK</sequence>
<dbReference type="InterPro" id="IPR013766">
    <property type="entry name" value="Thioredoxin_domain"/>
</dbReference>
<keyword evidence="2" id="KW-0560">Oxidoreductase</keyword>
<feature type="domain" description="Thioredoxin" evidence="6">
    <location>
        <begin position="78"/>
        <end position="250"/>
    </location>
</feature>
<proteinExistence type="predicted"/>
<organism evidence="7 8">
    <name type="scientific">Sorlinia euscelidii</name>
    <dbReference type="NCBI Taxonomy" id="3081148"/>
    <lineage>
        <taxon>Bacteria</taxon>
        <taxon>Pseudomonadati</taxon>
        <taxon>Pseudomonadota</taxon>
        <taxon>Alphaproteobacteria</taxon>
        <taxon>Acetobacterales</taxon>
        <taxon>Acetobacteraceae</taxon>
        <taxon>Sorlinia</taxon>
    </lineage>
</organism>
<dbReference type="Pfam" id="PF01323">
    <property type="entry name" value="DSBA"/>
    <property type="match status" value="1"/>
</dbReference>
<dbReference type="RefSeq" id="WP_394819133.1">
    <property type="nucleotide sequence ID" value="NZ_JAWJZY010000002.1"/>
</dbReference>
<dbReference type="PANTHER" id="PTHR13887">
    <property type="entry name" value="GLUTATHIONE S-TRANSFERASE KAPPA"/>
    <property type="match status" value="1"/>
</dbReference>